<dbReference type="Pfam" id="PF01918">
    <property type="entry name" value="Alba"/>
    <property type="match status" value="1"/>
</dbReference>
<dbReference type="InterPro" id="IPR002775">
    <property type="entry name" value="DNA/RNA-bd_Alba-like"/>
</dbReference>
<keyword evidence="3" id="KW-0539">Nucleus</keyword>
<evidence type="ECO:0000313" key="6">
    <source>
        <dbReference type="EMBL" id="KAF0688224.1"/>
    </source>
</evidence>
<organism evidence="7 8">
    <name type="scientific">Aphanomyces stellatus</name>
    <dbReference type="NCBI Taxonomy" id="120398"/>
    <lineage>
        <taxon>Eukaryota</taxon>
        <taxon>Sar</taxon>
        <taxon>Stramenopiles</taxon>
        <taxon>Oomycota</taxon>
        <taxon>Saprolegniomycetes</taxon>
        <taxon>Saprolegniales</taxon>
        <taxon>Verrucalvaceae</taxon>
        <taxon>Aphanomyces</taxon>
    </lineage>
</organism>
<gene>
    <name evidence="7" type="primary">Aste57867_20094</name>
    <name evidence="6" type="ORF">As57867_020028</name>
    <name evidence="7" type="ORF">ASTE57867_20094</name>
</gene>
<name>A0A485LE67_9STRA</name>
<dbReference type="GO" id="GO:0003723">
    <property type="term" value="F:RNA binding"/>
    <property type="evidence" value="ECO:0007669"/>
    <property type="project" value="TreeGrafter"/>
</dbReference>
<dbReference type="OrthoDB" id="424402at2759"/>
<feature type="region of interest" description="Disordered" evidence="4">
    <location>
        <begin position="131"/>
        <end position="354"/>
    </location>
</feature>
<feature type="domain" description="DNA/RNA-binding protein Alba-like" evidence="5">
    <location>
        <begin position="21"/>
        <end position="88"/>
    </location>
</feature>
<feature type="compositionally biased region" description="Basic and acidic residues" evidence="4">
    <location>
        <begin position="141"/>
        <end position="159"/>
    </location>
</feature>
<feature type="compositionally biased region" description="Basic residues" evidence="4">
    <location>
        <begin position="326"/>
        <end position="337"/>
    </location>
</feature>
<evidence type="ECO:0000256" key="4">
    <source>
        <dbReference type="SAM" id="MobiDB-lite"/>
    </source>
</evidence>
<feature type="compositionally biased region" description="Basic residues" evidence="4">
    <location>
        <begin position="203"/>
        <end position="212"/>
    </location>
</feature>
<dbReference type="GO" id="GO:0005634">
    <property type="term" value="C:nucleus"/>
    <property type="evidence" value="ECO:0007669"/>
    <property type="project" value="UniProtKB-SubCell"/>
</dbReference>
<feature type="compositionally biased region" description="Basic and acidic residues" evidence="4">
    <location>
        <begin position="282"/>
        <end position="295"/>
    </location>
</feature>
<evidence type="ECO:0000313" key="7">
    <source>
        <dbReference type="EMBL" id="VFT96789.1"/>
    </source>
</evidence>
<sequence length="354" mass="37492">MDKYRRGEKKTDFDEKNASPNEIRITQTGKPRGYVTYATKLLVPTGDVNPAGDIVLKAMGNAISKAVAVAETLKHEIPNLHTVTNISSIDTVDVYEPLEEGLDVVETQRRIPSISIQLALNVSAVDLKAPGYQKPIPADQVAKRATQEHNDDAKREPRAGGRGRGNGGRGGGRTSGRGPPREESAADDEHTNGETVEGEKTVKKNRKNRPKKEHTDAAETTEGAADGSANTQVDGEIIRPLRKGKGGRGNGTHNQGEEIGDDSATVAPRRTRGRGGGRGRGPKPEGDESEDRVRTASESVADQGTSTKPAGARARTSSAPVEGGRGRGRGRGGRGRGGRGEGKLFEATETTESS</sequence>
<dbReference type="AlphaFoldDB" id="A0A485LE67"/>
<feature type="compositionally biased region" description="Basic residues" evidence="4">
    <location>
        <begin position="269"/>
        <end position="281"/>
    </location>
</feature>
<evidence type="ECO:0000259" key="5">
    <source>
        <dbReference type="Pfam" id="PF01918"/>
    </source>
</evidence>
<dbReference type="InterPro" id="IPR036882">
    <property type="entry name" value="Alba-like_dom_sf"/>
</dbReference>
<dbReference type="Gene3D" id="3.30.110.20">
    <property type="entry name" value="Alba-like domain"/>
    <property type="match status" value="1"/>
</dbReference>
<accession>A0A485LE67</accession>
<evidence type="ECO:0000256" key="2">
    <source>
        <dbReference type="ARBA" id="ARBA00008018"/>
    </source>
</evidence>
<dbReference type="EMBL" id="CAADRA010006765">
    <property type="protein sequence ID" value="VFT96789.1"/>
    <property type="molecule type" value="Genomic_DNA"/>
</dbReference>
<dbReference type="InterPro" id="IPR051958">
    <property type="entry name" value="Alba-like_NAB"/>
</dbReference>
<protein>
    <submittedName>
        <fullName evidence="7">Aste57867_20094 protein</fullName>
    </submittedName>
</protein>
<feature type="compositionally biased region" description="Basic and acidic residues" evidence="4">
    <location>
        <begin position="1"/>
        <end position="17"/>
    </location>
</feature>
<evidence type="ECO:0000313" key="8">
    <source>
        <dbReference type="Proteomes" id="UP000332933"/>
    </source>
</evidence>
<feature type="compositionally biased region" description="Gly residues" evidence="4">
    <location>
        <begin position="160"/>
        <end position="175"/>
    </location>
</feature>
<feature type="compositionally biased region" description="Polar residues" evidence="4">
    <location>
        <begin position="296"/>
        <end position="308"/>
    </location>
</feature>
<reference evidence="7 8" key="1">
    <citation type="submission" date="2019-03" db="EMBL/GenBank/DDBJ databases">
        <authorList>
            <person name="Gaulin E."/>
            <person name="Dumas B."/>
        </authorList>
    </citation>
    <scope>NUCLEOTIDE SEQUENCE [LARGE SCALE GENOMIC DNA]</scope>
    <source>
        <strain evidence="7">CBS 568.67</strain>
    </source>
</reference>
<evidence type="ECO:0000256" key="3">
    <source>
        <dbReference type="ARBA" id="ARBA00023242"/>
    </source>
</evidence>
<dbReference type="Proteomes" id="UP000332933">
    <property type="component" value="Unassembled WGS sequence"/>
</dbReference>
<proteinExistence type="inferred from homology"/>
<dbReference type="PANTHER" id="PTHR13516">
    <property type="entry name" value="RIBONUCLEASE P SUBUNIT P25"/>
    <property type="match status" value="1"/>
</dbReference>
<keyword evidence="8" id="KW-1185">Reference proteome</keyword>
<feature type="compositionally biased region" description="Low complexity" evidence="4">
    <location>
        <begin position="218"/>
        <end position="227"/>
    </location>
</feature>
<dbReference type="PANTHER" id="PTHR13516:SF4">
    <property type="entry name" value="FI09323P"/>
    <property type="match status" value="1"/>
</dbReference>
<dbReference type="EMBL" id="VJMH01006742">
    <property type="protein sequence ID" value="KAF0688224.1"/>
    <property type="molecule type" value="Genomic_DNA"/>
</dbReference>
<dbReference type="SUPFAM" id="SSF82704">
    <property type="entry name" value="AlbA-like"/>
    <property type="match status" value="1"/>
</dbReference>
<comment type="similarity">
    <text evidence="2">Belongs to the histone-like Alba family.</text>
</comment>
<comment type="subcellular location">
    <subcellularLocation>
        <location evidence="1">Nucleus</location>
    </subcellularLocation>
</comment>
<evidence type="ECO:0000256" key="1">
    <source>
        <dbReference type="ARBA" id="ARBA00004123"/>
    </source>
</evidence>
<feature type="compositionally biased region" description="Basic and acidic residues" evidence="4">
    <location>
        <begin position="179"/>
        <end position="202"/>
    </location>
</feature>
<reference evidence="6" key="2">
    <citation type="submission" date="2019-06" db="EMBL/GenBank/DDBJ databases">
        <title>Genomics analysis of Aphanomyces spp. identifies a new class of oomycete effector associated with host adaptation.</title>
        <authorList>
            <person name="Gaulin E."/>
        </authorList>
    </citation>
    <scope>NUCLEOTIDE SEQUENCE</scope>
    <source>
        <strain evidence="6">CBS 578.67</strain>
    </source>
</reference>
<feature type="region of interest" description="Disordered" evidence="4">
    <location>
        <begin position="1"/>
        <end position="22"/>
    </location>
</feature>